<dbReference type="SUPFAM" id="SSF51126">
    <property type="entry name" value="Pectin lyase-like"/>
    <property type="match status" value="1"/>
</dbReference>
<evidence type="ECO:0000256" key="2">
    <source>
        <dbReference type="SAM" id="SignalP"/>
    </source>
</evidence>
<dbReference type="Gene3D" id="2.160.20.10">
    <property type="entry name" value="Single-stranded right-handed beta-helix, Pectin lyase-like"/>
    <property type="match status" value="1"/>
</dbReference>
<evidence type="ECO:0000313" key="3">
    <source>
        <dbReference type="EMBL" id="KPJ69810.1"/>
    </source>
</evidence>
<dbReference type="EMBL" id="LIZX01000013">
    <property type="protein sequence ID" value="KPJ69810.1"/>
    <property type="molecule type" value="Genomic_DNA"/>
</dbReference>
<evidence type="ECO:0000313" key="4">
    <source>
        <dbReference type="Proteomes" id="UP000051861"/>
    </source>
</evidence>
<feature type="region of interest" description="Disordered" evidence="1">
    <location>
        <begin position="521"/>
        <end position="553"/>
    </location>
</feature>
<accession>A0A0S7Y4Z5</accession>
<evidence type="ECO:0008006" key="5">
    <source>
        <dbReference type="Google" id="ProtNLM"/>
    </source>
</evidence>
<dbReference type="Proteomes" id="UP000051861">
    <property type="component" value="Unassembled WGS sequence"/>
</dbReference>
<feature type="chain" id="PRO_5006640409" description="Right handed beta helix domain-containing protein" evidence="2">
    <location>
        <begin position="26"/>
        <end position="553"/>
    </location>
</feature>
<feature type="signal peptide" evidence="2">
    <location>
        <begin position="1"/>
        <end position="25"/>
    </location>
</feature>
<evidence type="ECO:0000256" key="1">
    <source>
        <dbReference type="SAM" id="MobiDB-lite"/>
    </source>
</evidence>
<sequence length="553" mass="60726">MLLQSKMFLLITLILLLPTLSVARAQSSPDATIGKGCTTAYCIDNDCDGYGVGYGYIKGPDADDYDPTVNTTASVDAKYGSIDNLSNLTSYMSARGYHWDNTVNNVYYISPTGDDSKGMMNDPFKPYKTYSTIKASISAGDLVLLRGGNHSSIDLTGTANGKKGSPVIIMSYPGELATITSSTAVSMTENEYFVIDNIRATGSQYQFHNYSIRHVTFRYLEGDGGSICHRMMVHEVPRTPNHDVTLEDSIMHSSGTSHAIYWGNRFAEPSTDLTLRGVIVYDGGGDEDTTAFQHNGPVTNLVIEDSIFHSNGANGPSLLNGAQDCIIRNNLFFNNNGHVFGLDNYTEFQSRNIQQITFINNTFWIGRYNNGNGSKNPQERACIMMVDRDDRKTYTFTGVIVRNNIFVQYGGEYSPGAILFMQDRHRAGTAFQNNIHYRYDGRSIIASSSDTGQKWTLSEFEASSVNVSDNYSGDPLFENVSVDYYDTPNRFDFDLTEHSPAINLGLLTGAPSKDLRGNARLGNPDAGCYEYGSGPPQDGVPPSPPSGIRIVPE</sequence>
<proteinExistence type="predicted"/>
<gene>
    <name evidence="3" type="ORF">AMJ44_02220</name>
</gene>
<name>A0A0S7Y4Z5_UNCSA</name>
<organism evidence="3 4">
    <name type="scientific">candidate division WOR-1 bacterium DG_54_3</name>
    <dbReference type="NCBI Taxonomy" id="1703775"/>
    <lineage>
        <taxon>Bacteria</taxon>
        <taxon>Bacillati</taxon>
        <taxon>Saganbacteria</taxon>
    </lineage>
</organism>
<dbReference type="InterPro" id="IPR012334">
    <property type="entry name" value="Pectin_lyas_fold"/>
</dbReference>
<comment type="caution">
    <text evidence="3">The sequence shown here is derived from an EMBL/GenBank/DDBJ whole genome shotgun (WGS) entry which is preliminary data.</text>
</comment>
<dbReference type="AlphaFoldDB" id="A0A0S7Y4Z5"/>
<dbReference type="InterPro" id="IPR011050">
    <property type="entry name" value="Pectin_lyase_fold/virulence"/>
</dbReference>
<reference evidence="3 4" key="1">
    <citation type="journal article" date="2015" name="Microbiome">
        <title>Genomic resolution of linkages in carbon, nitrogen, and sulfur cycling among widespread estuary sediment bacteria.</title>
        <authorList>
            <person name="Baker B.J."/>
            <person name="Lazar C.S."/>
            <person name="Teske A.P."/>
            <person name="Dick G.J."/>
        </authorList>
    </citation>
    <scope>NUCLEOTIDE SEQUENCE [LARGE SCALE GENOMIC DNA]</scope>
    <source>
        <strain evidence="3">DG_54_3</strain>
    </source>
</reference>
<keyword evidence="2" id="KW-0732">Signal</keyword>
<dbReference type="NCBIfam" id="NF041518">
    <property type="entry name" value="choice_anch_Q"/>
    <property type="match status" value="1"/>
</dbReference>
<protein>
    <recommendedName>
        <fullName evidence="5">Right handed beta helix domain-containing protein</fullName>
    </recommendedName>
</protein>
<dbReference type="InterPro" id="IPR059226">
    <property type="entry name" value="Choice_anch_Q_dom"/>
</dbReference>